<evidence type="ECO:0000256" key="7">
    <source>
        <dbReference type="SAM" id="Phobius"/>
    </source>
</evidence>
<protein>
    <recommendedName>
        <fullName evidence="2">histidine kinase</fullName>
        <ecNumber evidence="2">2.7.13.3</ecNumber>
    </recommendedName>
</protein>
<evidence type="ECO:0000256" key="5">
    <source>
        <dbReference type="ARBA" id="ARBA00022777"/>
    </source>
</evidence>
<proteinExistence type="predicted"/>
<accession>A0A561U340</accession>
<dbReference type="SMART" id="SM00387">
    <property type="entry name" value="HATPase_c"/>
    <property type="match status" value="1"/>
</dbReference>
<evidence type="ECO:0000256" key="6">
    <source>
        <dbReference type="SAM" id="MobiDB-lite"/>
    </source>
</evidence>
<reference evidence="9 10" key="1">
    <citation type="submission" date="2019-06" db="EMBL/GenBank/DDBJ databases">
        <title>Sequencing the genomes of 1000 actinobacteria strains.</title>
        <authorList>
            <person name="Klenk H.-P."/>
        </authorList>
    </citation>
    <scope>NUCLEOTIDE SEQUENCE [LARGE SCALE GENOMIC DNA]</scope>
    <source>
        <strain evidence="9 10">DSM 46699</strain>
    </source>
</reference>
<feature type="compositionally biased region" description="Basic and acidic residues" evidence="6">
    <location>
        <begin position="485"/>
        <end position="498"/>
    </location>
</feature>
<sequence length="498" mass="53625">MKIEWQVGWRSEASITQKRVISCMLSVTICVAYQCAQRQPDPASGDEEPLMSTDSHVQPRGEFPYRFPVVVGFALTFGLSGALLLWAVLQTPAAGSPITVVGGLLVLALSTAVGGLVRGVQMTRHYRVATASMNGDMVRLAEDVLPEMARELRTGATPDEAVKARKNDFSVPHRRVIKAMSKELAASEKVRAAALSTCSSAAGRVQALATGMLADLREMEGKHESEDVLADLLKLDHSTAQAGRLADSIAVLTGARSGRRWTKPIVMESVLRGSMGRISSYQRIRLHSTSTIAVVGYAAEGVMHALAEIMDNATKFSPPTEEVHVYVEEVHSGVVVTVEDSGLAMSDAALAHAEQAVSETPLDLAEVSGSRLGLAVVGCLARKHELSVSFRASARGGTGVVMMIPQKLITQPRSEPERPAEDEPAKSKPTLDPRVETENESTDPGELPKRRRGRTLTAVRSAPTPRQTEDKRPDAGSRFGAFSQSRRDESSTSDEEPR</sequence>
<evidence type="ECO:0000313" key="9">
    <source>
        <dbReference type="EMBL" id="TWF93782.1"/>
    </source>
</evidence>
<evidence type="ECO:0000313" key="10">
    <source>
        <dbReference type="Proteomes" id="UP000316184"/>
    </source>
</evidence>
<evidence type="ECO:0000256" key="1">
    <source>
        <dbReference type="ARBA" id="ARBA00000085"/>
    </source>
</evidence>
<keyword evidence="7" id="KW-0812">Transmembrane</keyword>
<dbReference type="EMBL" id="VIWX01000004">
    <property type="protein sequence ID" value="TWF93782.1"/>
    <property type="molecule type" value="Genomic_DNA"/>
</dbReference>
<evidence type="ECO:0000256" key="3">
    <source>
        <dbReference type="ARBA" id="ARBA00022553"/>
    </source>
</evidence>
<keyword evidence="5 9" id="KW-0418">Kinase</keyword>
<dbReference type="GO" id="GO:0000160">
    <property type="term" value="P:phosphorelay signal transduction system"/>
    <property type="evidence" value="ECO:0007669"/>
    <property type="project" value="TreeGrafter"/>
</dbReference>
<dbReference type="InterPro" id="IPR036890">
    <property type="entry name" value="HATPase_C_sf"/>
</dbReference>
<feature type="domain" description="Histidine kinase/HSP90-like ATPase" evidence="8">
    <location>
        <begin position="297"/>
        <end position="408"/>
    </location>
</feature>
<keyword evidence="4" id="KW-0808">Transferase</keyword>
<keyword evidence="7" id="KW-1133">Transmembrane helix</keyword>
<keyword evidence="3" id="KW-0597">Phosphoprotein</keyword>
<comment type="caution">
    <text evidence="9">The sequence shown here is derived from an EMBL/GenBank/DDBJ whole genome shotgun (WGS) entry which is preliminary data.</text>
</comment>
<keyword evidence="10" id="KW-1185">Reference proteome</keyword>
<dbReference type="GO" id="GO:0005886">
    <property type="term" value="C:plasma membrane"/>
    <property type="evidence" value="ECO:0007669"/>
    <property type="project" value="TreeGrafter"/>
</dbReference>
<dbReference type="Proteomes" id="UP000316184">
    <property type="component" value="Unassembled WGS sequence"/>
</dbReference>
<evidence type="ECO:0000259" key="8">
    <source>
        <dbReference type="SMART" id="SM00387"/>
    </source>
</evidence>
<dbReference type="AlphaFoldDB" id="A0A561U340"/>
<feature type="transmembrane region" description="Helical" evidence="7">
    <location>
        <begin position="95"/>
        <end position="117"/>
    </location>
</feature>
<feature type="region of interest" description="Disordered" evidence="6">
    <location>
        <begin position="409"/>
        <end position="498"/>
    </location>
</feature>
<dbReference type="Pfam" id="PF02518">
    <property type="entry name" value="HATPase_c"/>
    <property type="match status" value="1"/>
</dbReference>
<feature type="transmembrane region" description="Helical" evidence="7">
    <location>
        <begin position="67"/>
        <end position="89"/>
    </location>
</feature>
<feature type="compositionally biased region" description="Basic and acidic residues" evidence="6">
    <location>
        <begin position="414"/>
        <end position="437"/>
    </location>
</feature>
<dbReference type="SUPFAM" id="SSF55874">
    <property type="entry name" value="ATPase domain of HSP90 chaperone/DNA topoisomerase II/histidine kinase"/>
    <property type="match status" value="1"/>
</dbReference>
<dbReference type="PANTHER" id="PTHR45436:SF5">
    <property type="entry name" value="SENSOR HISTIDINE KINASE TRCS"/>
    <property type="match status" value="1"/>
</dbReference>
<name>A0A561U340_9PSEU</name>
<dbReference type="PANTHER" id="PTHR45436">
    <property type="entry name" value="SENSOR HISTIDINE KINASE YKOH"/>
    <property type="match status" value="1"/>
</dbReference>
<dbReference type="GO" id="GO:0004673">
    <property type="term" value="F:protein histidine kinase activity"/>
    <property type="evidence" value="ECO:0007669"/>
    <property type="project" value="UniProtKB-EC"/>
</dbReference>
<evidence type="ECO:0000256" key="4">
    <source>
        <dbReference type="ARBA" id="ARBA00022679"/>
    </source>
</evidence>
<dbReference type="Gene3D" id="3.30.565.10">
    <property type="entry name" value="Histidine kinase-like ATPase, C-terminal domain"/>
    <property type="match status" value="1"/>
</dbReference>
<organism evidence="9 10">
    <name type="scientific">Saccharopolyspora dendranthemae</name>
    <dbReference type="NCBI Taxonomy" id="1181886"/>
    <lineage>
        <taxon>Bacteria</taxon>
        <taxon>Bacillati</taxon>
        <taxon>Actinomycetota</taxon>
        <taxon>Actinomycetes</taxon>
        <taxon>Pseudonocardiales</taxon>
        <taxon>Pseudonocardiaceae</taxon>
        <taxon>Saccharopolyspora</taxon>
    </lineage>
</organism>
<dbReference type="InterPro" id="IPR003594">
    <property type="entry name" value="HATPase_dom"/>
</dbReference>
<gene>
    <name evidence="9" type="ORF">FHU35_1454</name>
</gene>
<dbReference type="InterPro" id="IPR050428">
    <property type="entry name" value="TCS_sensor_his_kinase"/>
</dbReference>
<comment type="catalytic activity">
    <reaction evidence="1">
        <text>ATP + protein L-histidine = ADP + protein N-phospho-L-histidine.</text>
        <dbReference type="EC" id="2.7.13.3"/>
    </reaction>
</comment>
<keyword evidence="7" id="KW-0472">Membrane</keyword>
<dbReference type="EC" id="2.7.13.3" evidence="2"/>
<evidence type="ECO:0000256" key="2">
    <source>
        <dbReference type="ARBA" id="ARBA00012438"/>
    </source>
</evidence>